<evidence type="ECO:0000256" key="6">
    <source>
        <dbReference type="ARBA" id="ARBA00023136"/>
    </source>
</evidence>
<dbReference type="GO" id="GO:0008610">
    <property type="term" value="P:lipid biosynthetic process"/>
    <property type="evidence" value="ECO:0007669"/>
    <property type="project" value="InterPro"/>
</dbReference>
<reference evidence="10" key="1">
    <citation type="submission" date="2015-06" db="EMBL/GenBank/DDBJ databases">
        <authorList>
            <person name="Lim Y.L."/>
            <person name="Ee R."/>
            <person name="Yong D."/>
            <person name="How K.Y."/>
            <person name="Yin W.F."/>
            <person name="Chan K.G."/>
        </authorList>
    </citation>
    <scope>NUCLEOTIDE SEQUENCE [LARGE SCALE GENOMIC DNA]</scope>
    <source>
        <strain evidence="10">DSM 25325</strain>
    </source>
</reference>
<evidence type="ECO:0000313" key="9">
    <source>
        <dbReference type="EMBL" id="AKJ70372.1"/>
    </source>
</evidence>
<keyword evidence="5" id="KW-0443">Lipid metabolism</keyword>
<dbReference type="GO" id="GO:0005506">
    <property type="term" value="F:iron ion binding"/>
    <property type="evidence" value="ECO:0007669"/>
    <property type="project" value="InterPro"/>
</dbReference>
<dbReference type="STRING" id="445709.ABW99_04890"/>
<dbReference type="GO" id="GO:0006643">
    <property type="term" value="P:membrane lipid metabolic process"/>
    <property type="evidence" value="ECO:0007669"/>
    <property type="project" value="TreeGrafter"/>
</dbReference>
<evidence type="ECO:0000256" key="4">
    <source>
        <dbReference type="ARBA" id="ARBA00023002"/>
    </source>
</evidence>
<dbReference type="EMBL" id="CP011568">
    <property type="protein sequence ID" value="AKJ70372.1"/>
    <property type="molecule type" value="Genomic_DNA"/>
</dbReference>
<comment type="subcellular location">
    <subcellularLocation>
        <location evidence="1">Endomembrane system</location>
        <topology evidence="1">Multi-pass membrane protein</topology>
    </subcellularLocation>
</comment>
<feature type="transmembrane region" description="Helical" evidence="7">
    <location>
        <begin position="144"/>
        <end position="170"/>
    </location>
</feature>
<name>A0A0G3EY65_9BURK</name>
<evidence type="ECO:0000313" key="10">
    <source>
        <dbReference type="Proteomes" id="UP000036700"/>
    </source>
</evidence>
<dbReference type="InterPro" id="IPR006694">
    <property type="entry name" value="Fatty_acid_hydroxylase"/>
</dbReference>
<dbReference type="InterPro" id="IPR051689">
    <property type="entry name" value="Sterol_desaturase/TMEM195"/>
</dbReference>
<dbReference type="PATRIC" id="fig|445709.3.peg.1051"/>
<evidence type="ECO:0000256" key="1">
    <source>
        <dbReference type="ARBA" id="ARBA00004127"/>
    </source>
</evidence>
<gene>
    <name evidence="9" type="ORF">ABW99_04890</name>
</gene>
<dbReference type="AlphaFoldDB" id="A0A0G3EY65"/>
<keyword evidence="2 7" id="KW-0812">Transmembrane</keyword>
<evidence type="ECO:0000256" key="3">
    <source>
        <dbReference type="ARBA" id="ARBA00022989"/>
    </source>
</evidence>
<evidence type="ECO:0000256" key="2">
    <source>
        <dbReference type="ARBA" id="ARBA00022692"/>
    </source>
</evidence>
<keyword evidence="3 7" id="KW-1133">Transmembrane helix</keyword>
<sequence>MNQAAVRLLTFLSLLALLAMAEYRWPQHAASPMRQRRWPVNFGLGAINVLCLRLLLPWLAVDAAFWARQKDFGLLHLLHVAPWAAAAIAFVALDLTIYTQHRLMHRIEILWRLHRVHHTDIALDVSSGVRFHPLEILLSMGIKIVAVLLLGASPAAVAAFEIVLSSFSLITHANLRLSSRLDAALRWVFVTPDMHRIHHSVRPEAHDTNYGFHISWWDRLFGSYLPQPQLAQDTMPLGLTIFREDQAQGLAALLIQPAKQWH</sequence>
<dbReference type="GO" id="GO:0016020">
    <property type="term" value="C:membrane"/>
    <property type="evidence" value="ECO:0007669"/>
    <property type="project" value="GOC"/>
</dbReference>
<dbReference type="KEGG" id="ptx:ABW99_04890"/>
<keyword evidence="10" id="KW-1185">Reference proteome</keyword>
<evidence type="ECO:0000256" key="7">
    <source>
        <dbReference type="SAM" id="Phobius"/>
    </source>
</evidence>
<dbReference type="GO" id="GO:0012505">
    <property type="term" value="C:endomembrane system"/>
    <property type="evidence" value="ECO:0007669"/>
    <property type="project" value="UniProtKB-SubCell"/>
</dbReference>
<protein>
    <submittedName>
        <fullName evidence="9">Sterol desaturase</fullName>
    </submittedName>
</protein>
<organism evidence="9 10">
    <name type="scientific">Pandoraea thiooxydans</name>
    <dbReference type="NCBI Taxonomy" id="445709"/>
    <lineage>
        <taxon>Bacteria</taxon>
        <taxon>Pseudomonadati</taxon>
        <taxon>Pseudomonadota</taxon>
        <taxon>Betaproteobacteria</taxon>
        <taxon>Burkholderiales</taxon>
        <taxon>Burkholderiaceae</taxon>
        <taxon>Pandoraea</taxon>
    </lineage>
</organism>
<evidence type="ECO:0000259" key="8">
    <source>
        <dbReference type="Pfam" id="PF04116"/>
    </source>
</evidence>
<accession>A0A0G3EY65</accession>
<dbReference type="PANTHER" id="PTHR21624:SF1">
    <property type="entry name" value="ALKYLGLYCEROL MONOOXYGENASE"/>
    <property type="match status" value="1"/>
</dbReference>
<keyword evidence="6 7" id="KW-0472">Membrane</keyword>
<keyword evidence="4" id="KW-0560">Oxidoreductase</keyword>
<feature type="transmembrane region" description="Helical" evidence="7">
    <location>
        <begin position="42"/>
        <end position="61"/>
    </location>
</feature>
<evidence type="ECO:0000256" key="5">
    <source>
        <dbReference type="ARBA" id="ARBA00023098"/>
    </source>
</evidence>
<dbReference type="OrthoDB" id="9770329at2"/>
<dbReference type="Pfam" id="PF04116">
    <property type="entry name" value="FA_hydroxylase"/>
    <property type="match status" value="1"/>
</dbReference>
<proteinExistence type="predicted"/>
<dbReference type="GO" id="GO:0050479">
    <property type="term" value="F:glyceryl-ether monooxygenase activity"/>
    <property type="evidence" value="ECO:0007669"/>
    <property type="project" value="TreeGrafter"/>
</dbReference>
<dbReference type="PANTHER" id="PTHR21624">
    <property type="entry name" value="STEROL DESATURASE-RELATED PROTEIN"/>
    <property type="match status" value="1"/>
</dbReference>
<dbReference type="Proteomes" id="UP000036700">
    <property type="component" value="Chromosome"/>
</dbReference>
<feature type="transmembrane region" description="Helical" evidence="7">
    <location>
        <begin position="73"/>
        <end position="93"/>
    </location>
</feature>
<feature type="domain" description="Fatty acid hydroxylase" evidence="8">
    <location>
        <begin position="87"/>
        <end position="223"/>
    </location>
</feature>